<accession>A0ABS9RMQ1</accession>
<protein>
    <submittedName>
        <fullName evidence="2">X-Pro dipeptidyl-peptidase</fullName>
    </submittedName>
</protein>
<dbReference type="Proteomes" id="UP001156141">
    <property type="component" value="Unassembled WGS sequence"/>
</dbReference>
<name>A0ABS9RMQ1_9FLAO</name>
<feature type="non-terminal residue" evidence="2">
    <location>
        <position position="1"/>
    </location>
</feature>
<feature type="domain" description="Xaa-Pro dipeptidyl-peptidase C-terminal" evidence="1">
    <location>
        <begin position="22"/>
        <end position="82"/>
    </location>
</feature>
<evidence type="ECO:0000259" key="1">
    <source>
        <dbReference type="Pfam" id="PF08530"/>
    </source>
</evidence>
<gene>
    <name evidence="2" type="ORF">MKW35_16490</name>
</gene>
<dbReference type="Gene3D" id="2.60.120.260">
    <property type="entry name" value="Galactose-binding domain-like"/>
    <property type="match status" value="1"/>
</dbReference>
<comment type="caution">
    <text evidence="2">The sequence shown here is derived from an EMBL/GenBank/DDBJ whole genome shotgun (WGS) entry which is preliminary data.</text>
</comment>
<keyword evidence="3" id="KW-1185">Reference proteome</keyword>
<reference evidence="2" key="1">
    <citation type="submission" date="2022-02" db="EMBL/GenBank/DDBJ databases">
        <title>Aestuariibaculum sp., a marine bacterium isolated from sediment in Guangxi.</title>
        <authorList>
            <person name="Ying J."/>
        </authorList>
    </citation>
    <scope>NUCLEOTIDE SEQUENCE</scope>
    <source>
        <strain evidence="2">L182</strain>
    </source>
</reference>
<evidence type="ECO:0000313" key="3">
    <source>
        <dbReference type="Proteomes" id="UP001156141"/>
    </source>
</evidence>
<evidence type="ECO:0000313" key="2">
    <source>
        <dbReference type="EMBL" id="MCH4554221.1"/>
    </source>
</evidence>
<dbReference type="RefSeq" id="WP_304653880.1">
    <property type="nucleotide sequence ID" value="NZ_JAKVQD010000096.1"/>
</dbReference>
<dbReference type="InterPro" id="IPR008979">
    <property type="entry name" value="Galactose-bd-like_sf"/>
</dbReference>
<organism evidence="2 3">
    <name type="scientific">Aestuariibaculum lutulentum</name>
    <dbReference type="NCBI Taxonomy" id="2920935"/>
    <lineage>
        <taxon>Bacteria</taxon>
        <taxon>Pseudomonadati</taxon>
        <taxon>Bacteroidota</taxon>
        <taxon>Flavobacteriia</taxon>
        <taxon>Flavobacteriales</taxon>
        <taxon>Flavobacteriaceae</taxon>
    </lineage>
</organism>
<dbReference type="Pfam" id="PF08530">
    <property type="entry name" value="PepX_C"/>
    <property type="match status" value="1"/>
</dbReference>
<dbReference type="SUPFAM" id="SSF49785">
    <property type="entry name" value="Galactose-binding domain-like"/>
    <property type="match status" value="1"/>
</dbReference>
<dbReference type="InterPro" id="IPR013736">
    <property type="entry name" value="Xaa-Pro_dipept_C"/>
</dbReference>
<feature type="non-terminal residue" evidence="2">
    <location>
        <position position="105"/>
    </location>
</feature>
<sequence>PEGMKADQAMAGYQLAVSMDIFRGRYRESLAEAKPIAANTPLPYNFALPMVNHVFLPGHRIMVQVQSSWFPLYDRNPQTFVPNIFNAKPGDFVAATQKVTVSGAG</sequence>
<dbReference type="EMBL" id="JAKVQD010000096">
    <property type="protein sequence ID" value="MCH4554221.1"/>
    <property type="molecule type" value="Genomic_DNA"/>
</dbReference>
<proteinExistence type="predicted"/>